<dbReference type="InterPro" id="IPR032715">
    <property type="entry name" value="NCOA6_TRADD-N"/>
</dbReference>
<dbReference type="InterPro" id="IPR026638">
    <property type="entry name" value="NCOA6"/>
</dbReference>
<gene>
    <name evidence="3" type="ORF">HAZT_HAZT005941</name>
</gene>
<dbReference type="GO" id="GO:0005667">
    <property type="term" value="C:transcription regulator complex"/>
    <property type="evidence" value="ECO:0007669"/>
    <property type="project" value="TreeGrafter"/>
</dbReference>
<reference evidence="3" key="2">
    <citation type="journal article" date="2018" name="Environ. Sci. Technol.">
        <title>The Toxicogenome of Hyalella azteca: A Model for Sediment Ecotoxicology and Evolutionary Toxicology.</title>
        <authorList>
            <person name="Poynton H.C."/>
            <person name="Hasenbein S."/>
            <person name="Benoit J.B."/>
            <person name="Sepulveda M.S."/>
            <person name="Poelchau M.F."/>
            <person name="Hughes D.S.T."/>
            <person name="Murali S.C."/>
            <person name="Chen S."/>
            <person name="Glastad K.M."/>
            <person name="Goodisman M.A.D."/>
            <person name="Werren J.H."/>
            <person name="Vineis J.H."/>
            <person name="Bowen J.L."/>
            <person name="Friedrich M."/>
            <person name="Jones J."/>
            <person name="Robertson H.M."/>
            <person name="Feyereisen R."/>
            <person name="Mechler-Hickson A."/>
            <person name="Mathers N."/>
            <person name="Lee C.E."/>
            <person name="Colbourne J.K."/>
            <person name="Biales A."/>
            <person name="Johnston J.S."/>
            <person name="Wellborn G.A."/>
            <person name="Rosendale A.J."/>
            <person name="Cridge A.G."/>
            <person name="Munoz-Torres M.C."/>
            <person name="Bain P.A."/>
            <person name="Manny A.R."/>
            <person name="Major K.M."/>
            <person name="Lambert F.N."/>
            <person name="Vulpe C.D."/>
            <person name="Tuck P."/>
            <person name="Blalock B.J."/>
            <person name="Lin Y.Y."/>
            <person name="Smith M.E."/>
            <person name="Ochoa-Acuna H."/>
            <person name="Chen M.M."/>
            <person name="Childers C.P."/>
            <person name="Qu J."/>
            <person name="Dugan S."/>
            <person name="Lee S.L."/>
            <person name="Chao H."/>
            <person name="Dinh H."/>
            <person name="Han Y."/>
            <person name="Doddapaneni H."/>
            <person name="Worley K.C."/>
            <person name="Muzny D.M."/>
            <person name="Gibbs R.A."/>
            <person name="Richards S."/>
        </authorList>
    </citation>
    <scope>NUCLEOTIDE SEQUENCE</scope>
    <source>
        <strain evidence="3">HAZT.00-mixed</strain>
        <tissue evidence="3">Whole organism</tissue>
    </source>
</reference>
<feature type="domain" description="Nuclear receptor coactivator 6 TRADD-N" evidence="2">
    <location>
        <begin position="55"/>
        <end position="146"/>
    </location>
</feature>
<dbReference type="GO" id="GO:0045944">
    <property type="term" value="P:positive regulation of transcription by RNA polymerase II"/>
    <property type="evidence" value="ECO:0007669"/>
    <property type="project" value="TreeGrafter"/>
</dbReference>
<feature type="region of interest" description="Disordered" evidence="1">
    <location>
        <begin position="1"/>
        <end position="54"/>
    </location>
</feature>
<protein>
    <recommendedName>
        <fullName evidence="2">Nuclear receptor coactivator 6 TRADD-N domain-containing protein</fullName>
    </recommendedName>
</protein>
<dbReference type="OrthoDB" id="5967287at2759"/>
<dbReference type="PANTHER" id="PTHR15690:SF0">
    <property type="entry name" value="NUCLEAR RECEPTOR COACTIVATOR 6"/>
    <property type="match status" value="1"/>
</dbReference>
<dbReference type="EMBL" id="JQDR03016078">
    <property type="protein sequence ID" value="KAA0185744.1"/>
    <property type="molecule type" value="Genomic_DNA"/>
</dbReference>
<evidence type="ECO:0000256" key="1">
    <source>
        <dbReference type="SAM" id="MobiDB-lite"/>
    </source>
</evidence>
<comment type="caution">
    <text evidence="3">The sequence shown here is derived from an EMBL/GenBank/DDBJ whole genome shotgun (WGS) entry which is preliminary data.</text>
</comment>
<proteinExistence type="predicted"/>
<evidence type="ECO:0000313" key="3">
    <source>
        <dbReference type="EMBL" id="KAA0185744.1"/>
    </source>
</evidence>
<feature type="compositionally biased region" description="Polar residues" evidence="1">
    <location>
        <begin position="1"/>
        <end position="12"/>
    </location>
</feature>
<organism evidence="3">
    <name type="scientific">Hyalella azteca</name>
    <name type="common">Amphipod</name>
    <dbReference type="NCBI Taxonomy" id="294128"/>
    <lineage>
        <taxon>Eukaryota</taxon>
        <taxon>Metazoa</taxon>
        <taxon>Ecdysozoa</taxon>
        <taxon>Arthropoda</taxon>
        <taxon>Crustacea</taxon>
        <taxon>Multicrustacea</taxon>
        <taxon>Malacostraca</taxon>
        <taxon>Eumalacostraca</taxon>
        <taxon>Peracarida</taxon>
        <taxon>Amphipoda</taxon>
        <taxon>Senticaudata</taxon>
        <taxon>Talitrida</taxon>
        <taxon>Talitroidea</taxon>
        <taxon>Hyalellidae</taxon>
        <taxon>Hyalella</taxon>
    </lineage>
</organism>
<dbReference type="PANTHER" id="PTHR15690">
    <property type="entry name" value="NUCLEAR RECEPTOR COACTIVATOR 6"/>
    <property type="match status" value="1"/>
</dbReference>
<name>A0A6A0GRJ4_HYAAZ</name>
<dbReference type="GO" id="GO:0003713">
    <property type="term" value="F:transcription coactivator activity"/>
    <property type="evidence" value="ECO:0007669"/>
    <property type="project" value="InterPro"/>
</dbReference>
<sequence length="215" mass="23569">MTGRLVNSSPTVNGKDGEETPTSSPGCCHHKRNSNGGGGGDVDEEEEEEDAGETTMVLTCEGNITDPNLSTKLECLMHRLQHLTQCERAPRVHVVEPWNSVRVTFSIPREAARRLNLLAQAGEPALRSLGILSVQVQGDQASLVRLPAMYQLTIMAITNITILTKLCSIELLILNQCQAFSMANRSLRVRQLCSHIALLWCAVPPVPCFTIDLHM</sequence>
<feature type="compositionally biased region" description="Acidic residues" evidence="1">
    <location>
        <begin position="41"/>
        <end position="52"/>
    </location>
</feature>
<dbReference type="Proteomes" id="UP000711488">
    <property type="component" value="Unassembled WGS sequence"/>
</dbReference>
<dbReference type="GO" id="GO:0035097">
    <property type="term" value="C:histone methyltransferase complex"/>
    <property type="evidence" value="ECO:0007669"/>
    <property type="project" value="TreeGrafter"/>
</dbReference>
<dbReference type="AlphaFoldDB" id="A0A6A0GRJ4"/>
<reference evidence="3" key="1">
    <citation type="submission" date="2014-08" db="EMBL/GenBank/DDBJ databases">
        <authorList>
            <person name="Murali S."/>
            <person name="Richards S."/>
            <person name="Bandaranaike D."/>
            <person name="Bellair M."/>
            <person name="Blankenburg K."/>
            <person name="Chao H."/>
            <person name="Dinh H."/>
            <person name="Doddapaneni H."/>
            <person name="Dugan-Rocha S."/>
            <person name="Elkadiri S."/>
            <person name="Gnanaolivu R."/>
            <person name="Hughes D."/>
            <person name="Lee S."/>
            <person name="Li M."/>
            <person name="Ming W."/>
            <person name="Munidasa M."/>
            <person name="Muniz J."/>
            <person name="Nguyen L."/>
            <person name="Osuji N."/>
            <person name="Pu L.-L."/>
            <person name="Puazo M."/>
            <person name="Skinner E."/>
            <person name="Qu C."/>
            <person name="Quiroz J."/>
            <person name="Raj R."/>
            <person name="Weissenberger G."/>
            <person name="Xin Y."/>
            <person name="Zou X."/>
            <person name="Han Y."/>
            <person name="Worley K."/>
            <person name="Muzny D."/>
            <person name="Gibbs R."/>
        </authorList>
    </citation>
    <scope>NUCLEOTIDE SEQUENCE</scope>
    <source>
        <strain evidence="3">HAZT.00-mixed</strain>
        <tissue evidence="3">Whole organism</tissue>
    </source>
</reference>
<reference evidence="3" key="3">
    <citation type="submission" date="2019-06" db="EMBL/GenBank/DDBJ databases">
        <authorList>
            <person name="Poynton C."/>
            <person name="Hasenbein S."/>
            <person name="Benoit J.B."/>
            <person name="Sepulveda M.S."/>
            <person name="Poelchau M.F."/>
            <person name="Murali S.C."/>
            <person name="Chen S."/>
            <person name="Glastad K.M."/>
            <person name="Werren J.H."/>
            <person name="Vineis J.H."/>
            <person name="Bowen J.L."/>
            <person name="Friedrich M."/>
            <person name="Jones J."/>
            <person name="Robertson H.M."/>
            <person name="Feyereisen R."/>
            <person name="Mechler-Hickson A."/>
            <person name="Mathers N."/>
            <person name="Lee C.E."/>
            <person name="Colbourne J.K."/>
            <person name="Biales A."/>
            <person name="Johnston J.S."/>
            <person name="Wellborn G.A."/>
            <person name="Rosendale A.J."/>
            <person name="Cridge A.G."/>
            <person name="Munoz-Torres M.C."/>
            <person name="Bain P.A."/>
            <person name="Manny A.R."/>
            <person name="Major K.M."/>
            <person name="Lambert F.N."/>
            <person name="Vulpe C.D."/>
            <person name="Tuck P."/>
            <person name="Blalock B.J."/>
            <person name="Lin Y.-Y."/>
            <person name="Smith M.E."/>
            <person name="Ochoa-Acuna H."/>
            <person name="Chen M.-J.M."/>
            <person name="Childers C.P."/>
            <person name="Qu J."/>
            <person name="Dugan S."/>
            <person name="Lee S.L."/>
            <person name="Chao H."/>
            <person name="Dinh H."/>
            <person name="Han Y."/>
            <person name="Doddapaneni H."/>
            <person name="Worley K.C."/>
            <person name="Muzny D.M."/>
            <person name="Gibbs R.A."/>
            <person name="Richards S."/>
        </authorList>
    </citation>
    <scope>NUCLEOTIDE SEQUENCE</scope>
    <source>
        <strain evidence="3">HAZT.00-mixed</strain>
        <tissue evidence="3">Whole organism</tissue>
    </source>
</reference>
<accession>A0A6A0GRJ4</accession>
<dbReference type="Pfam" id="PF13820">
    <property type="entry name" value="NCOA6_TRADD-N"/>
    <property type="match status" value="1"/>
</dbReference>
<evidence type="ECO:0000259" key="2">
    <source>
        <dbReference type="Pfam" id="PF13820"/>
    </source>
</evidence>